<dbReference type="AlphaFoldDB" id="A0A501W7X2"/>
<keyword evidence="2" id="KW-1185">Reference proteome</keyword>
<dbReference type="OrthoDB" id="671208at2"/>
<comment type="caution">
    <text evidence="1">The sequence shown here is derived from an EMBL/GenBank/DDBJ whole genome shotgun (WGS) entry which is preliminary data.</text>
</comment>
<organism evidence="1 2">
    <name type="scientific">Pontibacter mangrovi</name>
    <dbReference type="NCBI Taxonomy" id="2589816"/>
    <lineage>
        <taxon>Bacteria</taxon>
        <taxon>Pseudomonadati</taxon>
        <taxon>Bacteroidota</taxon>
        <taxon>Cytophagia</taxon>
        <taxon>Cytophagales</taxon>
        <taxon>Hymenobacteraceae</taxon>
        <taxon>Pontibacter</taxon>
    </lineage>
</organism>
<evidence type="ECO:0000313" key="2">
    <source>
        <dbReference type="Proteomes" id="UP000316727"/>
    </source>
</evidence>
<dbReference type="RefSeq" id="WP_140622287.1">
    <property type="nucleotide sequence ID" value="NZ_VFRQ01000007.1"/>
</dbReference>
<dbReference type="EMBL" id="VFRQ01000007">
    <property type="protein sequence ID" value="TPE43341.1"/>
    <property type="molecule type" value="Genomic_DNA"/>
</dbReference>
<proteinExistence type="predicted"/>
<gene>
    <name evidence="1" type="ORF">FJM65_14620</name>
</gene>
<dbReference type="NCBIfam" id="NF047593">
    <property type="entry name" value="IS66_ISAeme5_TnpA"/>
    <property type="match status" value="1"/>
</dbReference>
<evidence type="ECO:0000313" key="1">
    <source>
        <dbReference type="EMBL" id="TPE43341.1"/>
    </source>
</evidence>
<sequence>MTHQEKMLQLVELYEESGLSQRAFCQEQGLKLSQFTYWIHKVRKEKQATSGFVQLSPPEPAAQLEVIYPNGVKVRLPARDLQLVSRLLHLY</sequence>
<protein>
    <submittedName>
        <fullName evidence="1">IS66 family insertion sequence element accessory protein TnpB</fullName>
    </submittedName>
</protein>
<name>A0A501W7X2_9BACT</name>
<accession>A0A501W7X2</accession>
<dbReference type="Proteomes" id="UP000316727">
    <property type="component" value="Unassembled WGS sequence"/>
</dbReference>
<reference evidence="1 2" key="1">
    <citation type="submission" date="2019-06" db="EMBL/GenBank/DDBJ databases">
        <title>A novel bacterium of genus Pontibacter, isolated from marine sediment.</title>
        <authorList>
            <person name="Huang H."/>
            <person name="Mo K."/>
            <person name="Hu Y."/>
        </authorList>
    </citation>
    <scope>NUCLEOTIDE SEQUENCE [LARGE SCALE GENOMIC DNA]</scope>
    <source>
        <strain evidence="1 2">HB172049</strain>
    </source>
</reference>